<protein>
    <submittedName>
        <fullName evidence="1">Uncharacterized protein</fullName>
    </submittedName>
</protein>
<name>A0A5B2VA25_9HYPH</name>
<accession>A0A5B2VA25</accession>
<evidence type="ECO:0000313" key="1">
    <source>
        <dbReference type="EMBL" id="KAA2235252.1"/>
    </source>
</evidence>
<evidence type="ECO:0000313" key="2">
    <source>
        <dbReference type="Proteomes" id="UP000323142"/>
    </source>
</evidence>
<sequence>MRFLVAMPERSENTRLPASQIEQLVEAEHVDLPAILVLDRDEPGPQVREWKTEKHFDSNVDRAVAKI</sequence>
<dbReference type="Proteomes" id="UP000323142">
    <property type="component" value="Unassembled WGS sequence"/>
</dbReference>
<dbReference type="EMBL" id="VUOA01000037">
    <property type="protein sequence ID" value="KAA2235252.1"/>
    <property type="molecule type" value="Genomic_DNA"/>
</dbReference>
<reference evidence="1 2" key="2">
    <citation type="submission" date="2019-09" db="EMBL/GenBank/DDBJ databases">
        <authorList>
            <person name="Jin C."/>
        </authorList>
    </citation>
    <scope>NUCLEOTIDE SEQUENCE [LARGE SCALE GENOMIC DNA]</scope>
    <source>
        <strain evidence="1 2">BN140002</strain>
    </source>
</reference>
<gene>
    <name evidence="1" type="ORF">F0L46_21150</name>
</gene>
<proteinExistence type="predicted"/>
<organism evidence="1 2">
    <name type="scientific">Salinarimonas soli</name>
    <dbReference type="NCBI Taxonomy" id="1638099"/>
    <lineage>
        <taxon>Bacteria</taxon>
        <taxon>Pseudomonadati</taxon>
        <taxon>Pseudomonadota</taxon>
        <taxon>Alphaproteobacteria</taxon>
        <taxon>Hyphomicrobiales</taxon>
        <taxon>Salinarimonadaceae</taxon>
        <taxon>Salinarimonas</taxon>
    </lineage>
</organism>
<reference evidence="1 2" key="1">
    <citation type="submission" date="2019-09" db="EMBL/GenBank/DDBJ databases">
        <title>Salinarimonas rosea gen. nov., sp. nov., a new member of the a-2 subgroup of the Proteobacteria.</title>
        <authorList>
            <person name="Liu J."/>
        </authorList>
    </citation>
    <scope>NUCLEOTIDE SEQUENCE [LARGE SCALE GENOMIC DNA]</scope>
    <source>
        <strain evidence="1 2">BN140002</strain>
    </source>
</reference>
<comment type="caution">
    <text evidence="1">The sequence shown here is derived from an EMBL/GenBank/DDBJ whole genome shotgun (WGS) entry which is preliminary data.</text>
</comment>
<dbReference type="AlphaFoldDB" id="A0A5B2VA25"/>
<keyword evidence="2" id="KW-1185">Reference proteome</keyword>